<evidence type="ECO:0000256" key="1">
    <source>
        <dbReference type="SAM" id="SignalP"/>
    </source>
</evidence>
<dbReference type="RefSeq" id="WP_109742851.1">
    <property type="nucleotide sequence ID" value="NZ_QGGO01000009.1"/>
</dbReference>
<evidence type="ECO:0000259" key="4">
    <source>
        <dbReference type="Pfam" id="PF17390"/>
    </source>
</evidence>
<dbReference type="InterPro" id="IPR012341">
    <property type="entry name" value="6hp_glycosidase-like_sf"/>
</dbReference>
<dbReference type="SUPFAM" id="SSF49785">
    <property type="entry name" value="Galactose-binding domain-like"/>
    <property type="match status" value="1"/>
</dbReference>
<dbReference type="InterPro" id="IPR013737">
    <property type="entry name" value="Bac_rhamnosid_N"/>
</dbReference>
<sequence>MNKYFSLLLLFLLTLSKITAQEPAPNLLNRRWRADWIAPQNVNLKDFGVYHFRKNFELSQKPTQFIINVSGDNRYRVFVNGNYIGAGPARSDLMHWNFETYDIAQYLQQGKNTIAAVVWNFGDYMPVAQMSNKTGFIVQGNSTIEAVVNTNKTWKVTQNKAYKPIPVDGAKLQTYIVVGCGEEVDASKYPFGWEKTDFDDKSWEIAKTLEAGYATGSGSGAGWYLVPRTIPQMEEIYQPLKEIRRFSNISDANMTDKWLKGTGVITIPANTKTTILLDQNFETVAYPEMTVSGGKGASIQLMYAEALIDDKRQKGNRNEISGRKMIGNADIFRPDGAIKRTFKTLWFRTFRYIELEIETKADPLTINSFYGLKTGYPFEEKASFSSKDDQSLSNIWKVGWQTARLCGGENYFDCPYYEQLQYTGDTRIQALISLYVSGDDRLVRKALTDFDNSTISEGLTQSRYPSNTPQLIPPFSLYWVSMTYDYWMHRKDDKFVKSLLPNVEKVLAWYERKFDAQKNMLGPVNWWPFVDWAKPWQWDEMAGIGGVPSGATKGNSSILSFQYAYTLRQAAAIFETYGQKDKAIYCRTLADLISKSTYELCYDATKGEVADTPEKKAFSQHANIMALLSNSVPKANEKAIMDKILNDNSLIQATFYFKFYLTQALKKVGMADRYHGTLQPWRDMINMGLTTFAEKEEPTRSDCHAWSASPNYDFLATICGIMPDAPAFEEVLIQPALGILDDAEGKMPHPQGEIKVNLKRKGKTGISAEINLPQNLKGRFVWNGKTEPLKGGKQTVSID</sequence>
<dbReference type="Pfam" id="PF17390">
    <property type="entry name" value="Bac_rhamnosid_C"/>
    <property type="match status" value="1"/>
</dbReference>
<dbReference type="Pfam" id="PF17389">
    <property type="entry name" value="Bac_rhamnosid6H"/>
    <property type="match status" value="1"/>
</dbReference>
<dbReference type="Gene3D" id="2.60.120.260">
    <property type="entry name" value="Galactose-binding domain-like"/>
    <property type="match status" value="2"/>
</dbReference>
<evidence type="ECO:0000259" key="3">
    <source>
        <dbReference type="Pfam" id="PF17389"/>
    </source>
</evidence>
<dbReference type="InterPro" id="IPR035398">
    <property type="entry name" value="Bac_rhamnosid_C"/>
</dbReference>
<dbReference type="GO" id="GO:0005975">
    <property type="term" value="P:carbohydrate metabolic process"/>
    <property type="evidence" value="ECO:0007669"/>
    <property type="project" value="InterPro"/>
</dbReference>
<reference evidence="5 6" key="1">
    <citation type="submission" date="2018-05" db="EMBL/GenBank/DDBJ databases">
        <title>Genomic Encyclopedia of Archaeal and Bacterial Type Strains, Phase II (KMG-II): from individual species to whole genera.</title>
        <authorList>
            <person name="Goeker M."/>
        </authorList>
    </citation>
    <scope>NUCLEOTIDE SEQUENCE [LARGE SCALE GENOMIC DNA]</scope>
    <source>
        <strain evidence="5 6">DSM 22214</strain>
    </source>
</reference>
<evidence type="ECO:0000313" key="5">
    <source>
        <dbReference type="EMBL" id="PWK26906.1"/>
    </source>
</evidence>
<dbReference type="AlphaFoldDB" id="A0A316EB64"/>
<evidence type="ECO:0000259" key="2">
    <source>
        <dbReference type="Pfam" id="PF08531"/>
    </source>
</evidence>
<dbReference type="EMBL" id="QGGO01000009">
    <property type="protein sequence ID" value="PWK26906.1"/>
    <property type="molecule type" value="Genomic_DNA"/>
</dbReference>
<dbReference type="Gene3D" id="1.50.10.10">
    <property type="match status" value="1"/>
</dbReference>
<feature type="domain" description="Alpha-L-rhamnosidase C-terminal" evidence="4">
    <location>
        <begin position="720"/>
        <end position="795"/>
    </location>
</feature>
<feature type="chain" id="PRO_5016233420" evidence="1">
    <location>
        <begin position="21"/>
        <end position="799"/>
    </location>
</feature>
<dbReference type="InterPro" id="IPR008979">
    <property type="entry name" value="Galactose-bd-like_sf"/>
</dbReference>
<dbReference type="OrthoDB" id="9815108at2"/>
<dbReference type="Gene3D" id="2.60.420.10">
    <property type="entry name" value="Maltose phosphorylase, domain 3"/>
    <property type="match status" value="1"/>
</dbReference>
<feature type="domain" description="Alpha-L-rhamnosidase six-hairpin glycosidase" evidence="3">
    <location>
        <begin position="381"/>
        <end position="711"/>
    </location>
</feature>
<gene>
    <name evidence="5" type="ORF">LV89_02112</name>
</gene>
<organism evidence="5 6">
    <name type="scientific">Arcicella aurantiaca</name>
    <dbReference type="NCBI Taxonomy" id="591202"/>
    <lineage>
        <taxon>Bacteria</taxon>
        <taxon>Pseudomonadati</taxon>
        <taxon>Bacteroidota</taxon>
        <taxon>Cytophagia</taxon>
        <taxon>Cytophagales</taxon>
        <taxon>Flectobacillaceae</taxon>
        <taxon>Arcicella</taxon>
    </lineage>
</organism>
<evidence type="ECO:0000313" key="6">
    <source>
        <dbReference type="Proteomes" id="UP000245489"/>
    </source>
</evidence>
<dbReference type="PANTHER" id="PTHR34987:SF2">
    <property type="entry name" value="B, PUTATIVE (AFU_ORTHOLOGUE AFUA_7G05040)-RELATED"/>
    <property type="match status" value="1"/>
</dbReference>
<dbReference type="SUPFAM" id="SSF48208">
    <property type="entry name" value="Six-hairpin glycosidases"/>
    <property type="match status" value="1"/>
</dbReference>
<accession>A0A316EB64</accession>
<keyword evidence="1" id="KW-0732">Signal</keyword>
<dbReference type="InterPro" id="IPR035396">
    <property type="entry name" value="Bac_rhamnosid6H"/>
</dbReference>
<dbReference type="Proteomes" id="UP000245489">
    <property type="component" value="Unassembled WGS sequence"/>
</dbReference>
<proteinExistence type="predicted"/>
<dbReference type="InterPro" id="IPR008928">
    <property type="entry name" value="6-hairpin_glycosidase_sf"/>
</dbReference>
<feature type="domain" description="Bacterial alpha-L-rhamnosidase N-terminal" evidence="2">
    <location>
        <begin position="66"/>
        <end position="210"/>
    </location>
</feature>
<comment type="caution">
    <text evidence="5">The sequence shown here is derived from an EMBL/GenBank/DDBJ whole genome shotgun (WGS) entry which is preliminary data.</text>
</comment>
<protein>
    <submittedName>
        <fullName evidence="5">Alpha-L-rhamnosidase-like protein</fullName>
    </submittedName>
</protein>
<feature type="signal peptide" evidence="1">
    <location>
        <begin position="1"/>
        <end position="20"/>
    </location>
</feature>
<dbReference type="Pfam" id="PF08531">
    <property type="entry name" value="Bac_rhamnosid_N"/>
    <property type="match status" value="1"/>
</dbReference>
<name>A0A316EB64_9BACT</name>
<keyword evidence="6" id="KW-1185">Reference proteome</keyword>
<dbReference type="PANTHER" id="PTHR34987">
    <property type="entry name" value="C, PUTATIVE (AFU_ORTHOLOGUE AFUA_3G02880)-RELATED"/>
    <property type="match status" value="1"/>
</dbReference>